<comment type="caution">
    <text evidence="3">The sequence shown here is derived from an EMBL/GenBank/DDBJ whole genome shotgun (WGS) entry which is preliminary data.</text>
</comment>
<dbReference type="SUPFAM" id="SSF81383">
    <property type="entry name" value="F-box domain"/>
    <property type="match status" value="1"/>
</dbReference>
<dbReference type="Proteomes" id="UP000325902">
    <property type="component" value="Unassembled WGS sequence"/>
</dbReference>
<dbReference type="AlphaFoldDB" id="A0A5N5DM53"/>
<dbReference type="InterPro" id="IPR001810">
    <property type="entry name" value="F-box_dom"/>
</dbReference>
<accession>A0A5N5DM53</accession>
<dbReference type="Pfam" id="PF00646">
    <property type="entry name" value="F-box"/>
    <property type="match status" value="1"/>
</dbReference>
<dbReference type="PROSITE" id="PS50181">
    <property type="entry name" value="FBOX"/>
    <property type="match status" value="1"/>
</dbReference>
<evidence type="ECO:0000313" key="4">
    <source>
        <dbReference type="Proteomes" id="UP000325902"/>
    </source>
</evidence>
<protein>
    <recommendedName>
        <fullName evidence="2">F-box domain-containing protein</fullName>
    </recommendedName>
</protein>
<dbReference type="OrthoDB" id="5279806at2759"/>
<proteinExistence type="predicted"/>
<keyword evidence="4" id="KW-1185">Reference proteome</keyword>
<dbReference type="InterPro" id="IPR036047">
    <property type="entry name" value="F-box-like_dom_sf"/>
</dbReference>
<dbReference type="Gene3D" id="1.20.1280.50">
    <property type="match status" value="1"/>
</dbReference>
<sequence>MGRPGPVGWPWTAKLSLSRLPDEVLILIIERCDIDALLQLRLTSRAFRSLIATYESTIVQQVARTTFPGCKLILRPPEDHDLLKSPYNLNWLTGLIPKHLAAIVVDRHRFCGTPLPALDGVPADDEIGDEIRSHIAHGFSILETLSLIAQDVEDTPDSKIESKLPPELVSRGPPAPRWRKYTPNRVYRQTKRALWSWRRPQESAEKKRRAVMQRRQDLITALQCNFIDKRLTPDEAADFDAMWTVLRMAFQHHRYFNIGVPLFDWGKPDRRDVFWGNSWVNWYILRAGSSFWWRNYWLKSIRAAAAGGSNTDGQLLLEDFTKPGNSSKRKRSKASKKDSRPTGWAEINLAWHIRTREQIEIERAGAEEVFATIRQRMKGAHTVRLPTFDEYRAMVRSLRGEGSTTGHDQDDPLKRYCATMTIF</sequence>
<name>A0A5N5DM53_9PEZI</name>
<feature type="domain" description="F-box" evidence="2">
    <location>
        <begin position="14"/>
        <end position="62"/>
    </location>
</feature>
<evidence type="ECO:0000259" key="2">
    <source>
        <dbReference type="PROSITE" id="PS50181"/>
    </source>
</evidence>
<dbReference type="EMBL" id="VCHE01000010">
    <property type="protein sequence ID" value="KAB2578670.1"/>
    <property type="molecule type" value="Genomic_DNA"/>
</dbReference>
<evidence type="ECO:0000256" key="1">
    <source>
        <dbReference type="SAM" id="MobiDB-lite"/>
    </source>
</evidence>
<dbReference type="CDD" id="cd09917">
    <property type="entry name" value="F-box_SF"/>
    <property type="match status" value="1"/>
</dbReference>
<feature type="region of interest" description="Disordered" evidence="1">
    <location>
        <begin position="318"/>
        <end position="341"/>
    </location>
</feature>
<gene>
    <name evidence="3" type="ORF">DBV05_g2715</name>
</gene>
<organism evidence="3 4">
    <name type="scientific">Lasiodiplodia theobromae</name>
    <dbReference type="NCBI Taxonomy" id="45133"/>
    <lineage>
        <taxon>Eukaryota</taxon>
        <taxon>Fungi</taxon>
        <taxon>Dikarya</taxon>
        <taxon>Ascomycota</taxon>
        <taxon>Pezizomycotina</taxon>
        <taxon>Dothideomycetes</taxon>
        <taxon>Dothideomycetes incertae sedis</taxon>
        <taxon>Botryosphaeriales</taxon>
        <taxon>Botryosphaeriaceae</taxon>
        <taxon>Lasiodiplodia</taxon>
    </lineage>
</organism>
<evidence type="ECO:0000313" key="3">
    <source>
        <dbReference type="EMBL" id="KAB2578670.1"/>
    </source>
</evidence>
<reference evidence="3 4" key="1">
    <citation type="journal article" date="2019" name="Sci. Rep.">
        <title>A multi-omics analysis of the grapevine pathogen Lasiodiplodia theobromae reveals that temperature affects the expression of virulence- and pathogenicity-related genes.</title>
        <authorList>
            <person name="Felix C."/>
            <person name="Meneses R."/>
            <person name="Goncalves M.F.M."/>
            <person name="Tilleman L."/>
            <person name="Duarte A.S."/>
            <person name="Jorrin-Novo J.V."/>
            <person name="Van de Peer Y."/>
            <person name="Deforce D."/>
            <person name="Van Nieuwerburgh F."/>
            <person name="Esteves A.C."/>
            <person name="Alves A."/>
        </authorList>
    </citation>
    <scope>NUCLEOTIDE SEQUENCE [LARGE SCALE GENOMIC DNA]</scope>
    <source>
        <strain evidence="3 4">LA-SOL3</strain>
    </source>
</reference>